<dbReference type="PANTHER" id="PTHR30612:SF0">
    <property type="entry name" value="CHLOROPLAST PROTEIN-TRANSPORTING ATPASE"/>
    <property type="match status" value="1"/>
</dbReference>
<evidence type="ECO:0000313" key="6">
    <source>
        <dbReference type="EMBL" id="EHL29834.1"/>
    </source>
</evidence>
<dbReference type="STRING" id="658187.LDG_8126"/>
<gene>
    <name evidence="6" type="ORF">LDG_8126</name>
</gene>
<keyword evidence="2" id="KW-0813">Transport</keyword>
<dbReference type="InterPro" id="IPR027417">
    <property type="entry name" value="P-loop_NTPase"/>
</dbReference>
<dbReference type="GO" id="GO:0006886">
    <property type="term" value="P:intracellular protein transport"/>
    <property type="evidence" value="ECO:0007669"/>
    <property type="project" value="InterPro"/>
</dbReference>
<keyword evidence="1" id="KW-1003">Cell membrane</keyword>
<feature type="compositionally biased region" description="Basic and acidic residues" evidence="4">
    <location>
        <begin position="2395"/>
        <end position="2409"/>
    </location>
</feature>
<evidence type="ECO:0000256" key="4">
    <source>
        <dbReference type="SAM" id="MobiDB-lite"/>
    </source>
</evidence>
<dbReference type="InParanoid" id="G9ES53"/>
<sequence>MLKTVQISSIDSLSFIEQLQKLIEQAKAKLHLVVHPLLGEEEWAQFAEFITSQKPFSIQKLSLQIDQVTLNNPHFLECIKRLNATSLASLELIFSDEELAQSAAKITRELTEHVAPLVSYPVHVNQADKLTLDKFQRQVIAAIQKRHNEQTDKDSTQEDNSTSIRKRTLDPKDPLAKKIRLKELIAHNQLHDKNRGQYIDVEVEYVETVEQQSAQEEVIEVHAEVQLNEIQPYLGQLIDFAKFEEPIYKNKVEEVTGSASRTNYLYSILKQELFANLPQAIKYISPLAAEQFAANLPALLSLNKDNLPHGFLLKQTNLGELVLDYDPYLENEKANPFTPAGEVPELAAKPIYNIELAEHDVEQWINNPIMFASLCSHHPYNTPEQLSNLWIKYGHEGVRSFFQNLNEHTAVVPGLAEFMFIHYVLPLPQWDHLYKNKSFFNSLQRISHYEENKLACFQRFIQDAGSSHHDLHQTVAAFEVFWSELNLLCTENKVARDAFDQANWTTPGGGNPVVYMERLLTVLKNARDLHDQFKGLHQLSLSNYGAYYASKYEGFKSVSAVMKLEYDVEAQKQRAFNKNFHLYQVDLDSLYNVITQGAIYKEHARWASRLAKFYWLINCAEELPQPLDLKQLQNAGLAIPFTEKDFIPPYKFYFVGEDERLSLLLDEKPPFVQTDDCYALGYRFIGLQASGITVSSFCEQVEQYMMHIFGGYSFASQLLGTLFFVSHERYAGTPLTKILSSLNHASVHHEVIDSALALLKQLYTLDIKLNEVEGFILFESIAGMNSAEFEGLGLDKEECIKKLLHQLQQNKFATFKLFDFRAKGGSSPKWPFLYALDTAEFLAQDPLVAAVYHDDLLLFSGLINSESKDVYFHARKEPQVLANLEKVKGYLHQAAMEEKPNNLHYAVQIMLHSQSIFSYAQFLKVCGEINALSTFDNKAVDKLLNANGFRAGAQLPEVFNKDNADIKALMIQLIIRLDCIKTATPHYERHTLSPLYHELTSRSITELQVQLQGLWNDVGVLASVVERLFFSKALKTLKDILLTDAFSNSASDLVRGIGQRIRDLPDFQDHGDFDKVNRMNNEAQTIALLVKHLVQNPFVIEHEKEFIATFERMDFSKIDYETLFALLTLLTTMPQKNYLILLNTLFADVRFMSKKAFVLELIGHLSCLNASYFPVEYLDVFTKMLIANPDAKDWTQVRLNMIRVYEKDNKDPLLEMIMSSTAMSSAQICDVLNVTEEVTNYREEFSQLLTGLVAENKLNAVLAQLKTTTADARVLILEIISKGHVLNQTNALNKPSVDYKDLLTELAALSPENLAHLHAFYESTPISSDCLFNALKNPQRPREFMAFLLDFEKTPFGERNFDAQFSIAEVERVINQGKDLLNDSAYTYQYRKQLMEAFLFVNEIGKSLPVYHNKAAKDLTNAEISALFIDIKQGGFADLTPFQRRLLALGLMREAMYRSTGEFPYSTQIITLIDGLMHQGDFISNIDTGQGKSLIDSMKAALLWLDSDRVDLTTSSLVDAKRDIVGYGPFLKLLGIPYSETAINSALAPQAFKTNGINFSTFAQLSLFFAKAKVMGVPLETPATQVSLVTNESDYAVLDDRIIYRFATADGSGVGYGQEWVYKVINDFVTQPGYRENNKTTAGEDVDDLKAYLIAQGNALKKSTKIVDKFSDAQYLSWLEAALTVNYVLKENEDYVIPDEFEKKTINGVELRSRVVKILMHDGNVSADSTFGNGMQQLLYARLNKERGSADFVIEPQNKTILSANNKNLMDYYLAKKGFIWGSSGTVGSPAEIEEQHAKYGFEFGKAEPHQKNKVKFNTPEFFADEEAQFKALIRQLTRSNPSDNRSPSIVFCKDINTATKLFNRLKQNNGKGFPLQLYTGLGREEQFINNAKKPGMITITSALGRNTDIHYNKIHGLHVWHTYVDSIRGTGQKSGRTGRQGSAGEVHYLFNSKELGSKSVAQIRAQIDANAARERSINEELYNVLGYLLRQIDAIPVEHFTQGKNAFLRESWSQFSTTIETRFQESRHEAAYNKDEFVQETLADFNHMMNVALNVPVAEMPLSSVLRVLEQKQPMKTTYRPFTEAVKIRDCTPPIAIAYHLLQVHETDATPEETKQGIKAKLSKLFAQLGRNNFTAESTNYLRYLVANPSTKAVIVAAHKEFLSEYLQHHSQKLNVVQRWLGYEGKLNKIARNQHYLLMFHAFASIPNQSTVELATIKNTVTTLLDEYLETCWFINKERKNWALALKEQINNANDVDAIISLLAQSQIAVAKADIKRNETSLKPIHFFGESRFQKILSRATELAASLSAKTDIPELINGLTPLASQVTDNIPLTALTVDELKERASAKKKDRANAAVTLSALEQAMNIKNRQGPTGMIGRKGFFNSIQEEPTSIDEKKDTDSEPFVKF</sequence>
<dbReference type="EMBL" id="JH413843">
    <property type="protein sequence ID" value="EHL29834.1"/>
    <property type="molecule type" value="Genomic_DNA"/>
</dbReference>
<keyword evidence="1" id="KW-0472">Membrane</keyword>
<dbReference type="SUPFAM" id="SSF52540">
    <property type="entry name" value="P-loop containing nucleoside triphosphate hydrolases"/>
    <property type="match status" value="1"/>
</dbReference>
<feature type="region of interest" description="Disordered" evidence="4">
    <location>
        <begin position="146"/>
        <end position="169"/>
    </location>
</feature>
<reference evidence="6 7" key="1">
    <citation type="journal article" date="2011" name="BMC Genomics">
        <title>Insight into cross-talk between intra-amoebal pathogens.</title>
        <authorList>
            <person name="Gimenez G."/>
            <person name="Bertelli C."/>
            <person name="Moliner C."/>
            <person name="Robert C."/>
            <person name="Raoult D."/>
            <person name="Fournier P.E."/>
            <person name="Greub G."/>
        </authorList>
    </citation>
    <scope>NUCLEOTIDE SEQUENCE [LARGE SCALE GENOMIC DNA]</scope>
    <source>
        <strain evidence="6 7">LLAP12</strain>
    </source>
</reference>
<organism evidence="6 7">
    <name type="scientific">Legionella drancourtii LLAP12</name>
    <dbReference type="NCBI Taxonomy" id="658187"/>
    <lineage>
        <taxon>Bacteria</taxon>
        <taxon>Pseudomonadati</taxon>
        <taxon>Pseudomonadota</taxon>
        <taxon>Gammaproteobacteria</taxon>
        <taxon>Legionellales</taxon>
        <taxon>Legionellaceae</taxon>
        <taxon>Legionella</taxon>
    </lineage>
</organism>
<dbReference type="InterPro" id="IPR011115">
    <property type="entry name" value="SecA_DEAD"/>
</dbReference>
<evidence type="ECO:0000313" key="7">
    <source>
        <dbReference type="Proteomes" id="UP000002770"/>
    </source>
</evidence>
<dbReference type="GO" id="GO:0006605">
    <property type="term" value="P:protein targeting"/>
    <property type="evidence" value="ECO:0007669"/>
    <property type="project" value="InterPro"/>
</dbReference>
<protein>
    <recommendedName>
        <fullName evidence="5">SecA family profile domain-containing protein</fullName>
    </recommendedName>
</protein>
<dbReference type="PROSITE" id="PS51196">
    <property type="entry name" value="SECA_MOTOR_DEAD"/>
    <property type="match status" value="1"/>
</dbReference>
<dbReference type="Pfam" id="PF07517">
    <property type="entry name" value="SecA_DEAD"/>
    <property type="match status" value="1"/>
</dbReference>
<feature type="compositionally biased region" description="Basic and acidic residues" evidence="4">
    <location>
        <begin position="146"/>
        <end position="156"/>
    </location>
</feature>
<keyword evidence="2" id="KW-0653">Protein transport</keyword>
<name>G9ES53_9GAMM</name>
<dbReference type="OrthoDB" id="5630239at2"/>
<dbReference type="GO" id="GO:0017038">
    <property type="term" value="P:protein import"/>
    <property type="evidence" value="ECO:0007669"/>
    <property type="project" value="InterPro"/>
</dbReference>
<evidence type="ECO:0000256" key="2">
    <source>
        <dbReference type="ARBA" id="ARBA00022927"/>
    </source>
</evidence>
<evidence type="ECO:0000259" key="5">
    <source>
        <dbReference type="PROSITE" id="PS51196"/>
    </source>
</evidence>
<dbReference type="eggNOG" id="COG0653">
    <property type="taxonomic scope" value="Bacteria"/>
</dbReference>
<keyword evidence="7" id="KW-1185">Reference proteome</keyword>
<dbReference type="HOGENOM" id="CLU_229197_0_0_6"/>
<proteinExistence type="predicted"/>
<dbReference type="Proteomes" id="UP000002770">
    <property type="component" value="Unassembled WGS sequence"/>
</dbReference>
<feature type="region of interest" description="Disordered" evidence="4">
    <location>
        <begin position="2385"/>
        <end position="2409"/>
    </location>
</feature>
<dbReference type="InterPro" id="IPR014018">
    <property type="entry name" value="SecA_motor_DEAD"/>
</dbReference>
<dbReference type="Gene3D" id="3.40.50.300">
    <property type="entry name" value="P-loop containing nucleotide triphosphate hydrolases"/>
    <property type="match status" value="2"/>
</dbReference>
<dbReference type="InterPro" id="IPR000185">
    <property type="entry name" value="SecA"/>
</dbReference>
<dbReference type="RefSeq" id="WP_006872009.1">
    <property type="nucleotide sequence ID" value="NZ_JH413843.1"/>
</dbReference>
<accession>G9ES53</accession>
<dbReference type="GO" id="GO:0016020">
    <property type="term" value="C:membrane"/>
    <property type="evidence" value="ECO:0007669"/>
    <property type="project" value="InterPro"/>
</dbReference>
<dbReference type="PANTHER" id="PTHR30612">
    <property type="entry name" value="SECA INNER MEMBRANE COMPONENT OF SEC PROTEIN SECRETION SYSTEM"/>
    <property type="match status" value="1"/>
</dbReference>
<keyword evidence="3" id="KW-0811">Translocation</keyword>
<evidence type="ECO:0000256" key="3">
    <source>
        <dbReference type="ARBA" id="ARBA00023010"/>
    </source>
</evidence>
<dbReference type="GO" id="GO:0005524">
    <property type="term" value="F:ATP binding"/>
    <property type="evidence" value="ECO:0007669"/>
    <property type="project" value="InterPro"/>
</dbReference>
<evidence type="ECO:0000256" key="1">
    <source>
        <dbReference type="ARBA" id="ARBA00022475"/>
    </source>
</evidence>
<feature type="domain" description="SecA family profile" evidence="5">
    <location>
        <begin position="1384"/>
        <end position="1980"/>
    </location>
</feature>